<dbReference type="GO" id="GO:0071555">
    <property type="term" value="P:cell wall organization"/>
    <property type="evidence" value="ECO:0007669"/>
    <property type="project" value="TreeGrafter"/>
</dbReference>
<evidence type="ECO:0000256" key="5">
    <source>
        <dbReference type="ARBA" id="ARBA00022801"/>
    </source>
</evidence>
<dbReference type="Gene3D" id="3.20.20.80">
    <property type="entry name" value="Glycosidases"/>
    <property type="match status" value="1"/>
</dbReference>
<evidence type="ECO:0000256" key="3">
    <source>
        <dbReference type="ARBA" id="ARBA00008773"/>
    </source>
</evidence>
<comment type="subcellular location">
    <subcellularLocation>
        <location evidence="2">Cell envelope</location>
    </subcellularLocation>
</comment>
<dbReference type="EC" id="3.2.1.39" evidence="4"/>
<dbReference type="OrthoDB" id="77201at2759"/>
<keyword evidence="6" id="KW-0732">Signal</keyword>
<dbReference type="EMBL" id="LFJN01000014">
    <property type="protein sequence ID" value="KPI39745.1"/>
    <property type="molecule type" value="Genomic_DNA"/>
</dbReference>
<dbReference type="SUPFAM" id="SSF51445">
    <property type="entry name" value="(Trans)glycosidases"/>
    <property type="match status" value="1"/>
</dbReference>
<comment type="catalytic activity">
    <reaction evidence="1">
        <text>Hydrolysis of (1-&gt;3)-beta-D-glucosidic linkages in (1-&gt;3)-beta-D-glucans.</text>
        <dbReference type="EC" id="3.2.1.39"/>
    </reaction>
</comment>
<dbReference type="PANTHER" id="PTHR16631:SF13">
    <property type="entry name" value="GLUCAN ENDO-1,3-BETA-GLUCOSIDASE EGLC-RELATED"/>
    <property type="match status" value="1"/>
</dbReference>
<evidence type="ECO:0000313" key="8">
    <source>
        <dbReference type="Proteomes" id="UP000038010"/>
    </source>
</evidence>
<evidence type="ECO:0000256" key="4">
    <source>
        <dbReference type="ARBA" id="ARBA00012780"/>
    </source>
</evidence>
<evidence type="ECO:0000256" key="6">
    <source>
        <dbReference type="SAM" id="SignalP"/>
    </source>
</evidence>
<proteinExistence type="inferred from homology"/>
<dbReference type="PANTHER" id="PTHR16631">
    <property type="entry name" value="GLUCAN 1,3-BETA-GLUCOSIDASE"/>
    <property type="match status" value="1"/>
</dbReference>
<dbReference type="Proteomes" id="UP000038010">
    <property type="component" value="Unassembled WGS sequence"/>
</dbReference>
<gene>
    <name evidence="7" type="ORF">AB675_3524</name>
</gene>
<sequence length="313" mass="32301">MRTSVLAGLAAALPSTFAYHGFNYGATNLDGSVRVQSDYEAQFNAAKSLAGTNGQFTSARLYTSVQGTTGGPNSAFAAAVNTQTSLLLGIWISGNPNIQTEIDAILSAASSQGSAFTDLVAGISVGSEDAYRVTDLGIASGAGPGVDPQGIANYISQVRSGLSGNSALAGKPIGHVDTYNTYANSSNWMAPVVEASDFIGMNAFPYFESTKANGIENANSTYYADLAATEANAQGKPIWVTETGWPSSGPVSGAATASVANAEEYYAQVGCSLLSSGRNVWWYTLQDSTADASVPSFGVVSDLSFTPKYDLSC</sequence>
<dbReference type="GO" id="GO:0009986">
    <property type="term" value="C:cell surface"/>
    <property type="evidence" value="ECO:0007669"/>
    <property type="project" value="TreeGrafter"/>
</dbReference>
<keyword evidence="8" id="KW-1185">Reference proteome</keyword>
<feature type="signal peptide" evidence="6">
    <location>
        <begin position="1"/>
        <end position="18"/>
    </location>
</feature>
<dbReference type="RefSeq" id="XP_017999708.1">
    <property type="nucleotide sequence ID" value="XM_018143582.1"/>
</dbReference>
<dbReference type="VEuPathDB" id="FungiDB:AB675_3524"/>
<dbReference type="InterPro" id="IPR050732">
    <property type="entry name" value="Beta-glucan_modifiers"/>
</dbReference>
<feature type="chain" id="PRO_5005873555" description="glucan endo-1,3-beta-D-glucosidase" evidence="6">
    <location>
        <begin position="19"/>
        <end position="313"/>
    </location>
</feature>
<accession>A0A0N1HTD5</accession>
<dbReference type="STRING" id="1664694.A0A0N1HTD5"/>
<dbReference type="GO" id="GO:0005576">
    <property type="term" value="C:extracellular region"/>
    <property type="evidence" value="ECO:0007669"/>
    <property type="project" value="TreeGrafter"/>
</dbReference>
<dbReference type="GeneID" id="28735462"/>
<organism evidence="7 8">
    <name type="scientific">Cyphellophora attinorum</name>
    <dbReference type="NCBI Taxonomy" id="1664694"/>
    <lineage>
        <taxon>Eukaryota</taxon>
        <taxon>Fungi</taxon>
        <taxon>Dikarya</taxon>
        <taxon>Ascomycota</taxon>
        <taxon>Pezizomycotina</taxon>
        <taxon>Eurotiomycetes</taxon>
        <taxon>Chaetothyriomycetidae</taxon>
        <taxon>Chaetothyriales</taxon>
        <taxon>Cyphellophoraceae</taxon>
        <taxon>Cyphellophora</taxon>
    </lineage>
</organism>
<comment type="similarity">
    <text evidence="3">Belongs to the glycosyl hydrolase 17 family.</text>
</comment>
<evidence type="ECO:0000256" key="2">
    <source>
        <dbReference type="ARBA" id="ARBA00004196"/>
    </source>
</evidence>
<dbReference type="AlphaFoldDB" id="A0A0N1HTD5"/>
<reference evidence="7 8" key="1">
    <citation type="submission" date="2015-06" db="EMBL/GenBank/DDBJ databases">
        <title>Draft genome of the ant-associated black yeast Phialophora attae CBS 131958.</title>
        <authorList>
            <person name="Moreno L.F."/>
            <person name="Stielow B.J."/>
            <person name="de Hoog S."/>
            <person name="Vicente V.A."/>
            <person name="Weiss V.A."/>
            <person name="de Vries M."/>
            <person name="Cruz L.M."/>
            <person name="Souza E.M."/>
        </authorList>
    </citation>
    <scope>NUCLEOTIDE SEQUENCE [LARGE SCALE GENOMIC DNA]</scope>
    <source>
        <strain evidence="7 8">CBS 131958</strain>
    </source>
</reference>
<evidence type="ECO:0000256" key="1">
    <source>
        <dbReference type="ARBA" id="ARBA00000382"/>
    </source>
</evidence>
<protein>
    <recommendedName>
        <fullName evidence="4">glucan endo-1,3-beta-D-glucosidase</fullName>
        <ecNumber evidence="4">3.2.1.39</ecNumber>
    </recommendedName>
</protein>
<evidence type="ECO:0000313" key="7">
    <source>
        <dbReference type="EMBL" id="KPI39745.1"/>
    </source>
</evidence>
<dbReference type="GO" id="GO:0009277">
    <property type="term" value="C:fungal-type cell wall"/>
    <property type="evidence" value="ECO:0007669"/>
    <property type="project" value="TreeGrafter"/>
</dbReference>
<dbReference type="InterPro" id="IPR017853">
    <property type="entry name" value="GH"/>
</dbReference>
<name>A0A0N1HTD5_9EURO</name>
<keyword evidence="5" id="KW-0378">Hydrolase</keyword>
<dbReference type="GO" id="GO:0042973">
    <property type="term" value="F:glucan endo-1,3-beta-D-glucosidase activity"/>
    <property type="evidence" value="ECO:0007669"/>
    <property type="project" value="UniProtKB-EC"/>
</dbReference>
<comment type="caution">
    <text evidence="7">The sequence shown here is derived from an EMBL/GenBank/DDBJ whole genome shotgun (WGS) entry which is preliminary data.</text>
</comment>